<feature type="compositionally biased region" description="Low complexity" evidence="1">
    <location>
        <begin position="144"/>
        <end position="175"/>
    </location>
</feature>
<evidence type="ECO:0000313" key="3">
    <source>
        <dbReference type="Proteomes" id="UP000050424"/>
    </source>
</evidence>
<evidence type="ECO:0000256" key="1">
    <source>
        <dbReference type="SAM" id="MobiDB-lite"/>
    </source>
</evidence>
<feature type="compositionally biased region" description="Polar residues" evidence="1">
    <location>
        <begin position="284"/>
        <end position="307"/>
    </location>
</feature>
<organism evidence="2 3">
    <name type="scientific">Neonectria ditissima</name>
    <dbReference type="NCBI Taxonomy" id="78410"/>
    <lineage>
        <taxon>Eukaryota</taxon>
        <taxon>Fungi</taxon>
        <taxon>Dikarya</taxon>
        <taxon>Ascomycota</taxon>
        <taxon>Pezizomycotina</taxon>
        <taxon>Sordariomycetes</taxon>
        <taxon>Hypocreomycetidae</taxon>
        <taxon>Hypocreales</taxon>
        <taxon>Nectriaceae</taxon>
        <taxon>Neonectria</taxon>
    </lineage>
</organism>
<gene>
    <name evidence="2" type="ORF">AK830_g4281</name>
</gene>
<dbReference type="AlphaFoldDB" id="A0A0N8H7N7"/>
<proteinExistence type="predicted"/>
<dbReference type="OrthoDB" id="4366798at2759"/>
<feature type="region of interest" description="Disordered" evidence="1">
    <location>
        <begin position="141"/>
        <end position="381"/>
    </location>
</feature>
<dbReference type="Proteomes" id="UP000050424">
    <property type="component" value="Unassembled WGS sequence"/>
</dbReference>
<feature type="compositionally biased region" description="Basic and acidic residues" evidence="1">
    <location>
        <begin position="184"/>
        <end position="203"/>
    </location>
</feature>
<sequence>MPWQAPPVIDFDDLPEYRWNFWKVGLKEDDLFGSLHHMFDEQVPLLDPLTFHHTVDNLASSTQDKDKFLCALENKKVEHLDIIGQMRYYIFTRVMEGHSAFDENQLHWFLHLHRFGSLNSLIFFLASLLHLVPIKEPPFLAKESPPTGTSQSPTPPNQTSLPDSHHLSSSSSVSDRGPVAQQEPRTKRGRQIEPSDQRREEPPSPRVGKKRTFEDDRQGQRKRQRGGSIPELKITNPGILVKTTEKKSRSSKSRGVGEAGLHNATNASKPTVPKTTHSLRRSARLSNEGTPMSSPSSEPQGAATNCQGEGVAEPAEKPNGVDGPCGARVGRDQGTSGLCQPTAHAAAARPGRRRRVLRSARQPQGIPTAAAGAAGAGSGVA</sequence>
<feature type="compositionally biased region" description="Polar residues" evidence="1">
    <location>
        <begin position="263"/>
        <end position="276"/>
    </location>
</feature>
<name>A0A0N8H7N7_9HYPO</name>
<accession>A0A0N8H7N7</accession>
<keyword evidence="3" id="KW-1185">Reference proteome</keyword>
<evidence type="ECO:0000313" key="2">
    <source>
        <dbReference type="EMBL" id="KPM42284.1"/>
    </source>
</evidence>
<comment type="caution">
    <text evidence="2">The sequence shown here is derived from an EMBL/GenBank/DDBJ whole genome shotgun (WGS) entry which is preliminary data.</text>
</comment>
<dbReference type="EMBL" id="LKCW01000051">
    <property type="protein sequence ID" value="KPM42284.1"/>
    <property type="molecule type" value="Genomic_DNA"/>
</dbReference>
<reference evidence="2 3" key="1">
    <citation type="submission" date="2015-09" db="EMBL/GenBank/DDBJ databases">
        <title>Draft genome of a European isolate of the apple canker pathogen Neonectria ditissima.</title>
        <authorList>
            <person name="Gomez-Cortecero A."/>
            <person name="Harrison R.J."/>
            <person name="Armitage A.D."/>
        </authorList>
    </citation>
    <scope>NUCLEOTIDE SEQUENCE [LARGE SCALE GENOMIC DNA]</scope>
    <source>
        <strain evidence="2 3">R09/05</strain>
    </source>
</reference>
<protein>
    <submittedName>
        <fullName evidence="2">Uncharacterized protein</fullName>
    </submittedName>
</protein>